<evidence type="ECO:0000256" key="3">
    <source>
        <dbReference type="ARBA" id="ARBA00007186"/>
    </source>
</evidence>
<accession>A0A2J6TAG2</accession>
<organism evidence="10 11">
    <name type="scientific">Hyaloscypha bicolor E</name>
    <dbReference type="NCBI Taxonomy" id="1095630"/>
    <lineage>
        <taxon>Eukaryota</taxon>
        <taxon>Fungi</taxon>
        <taxon>Dikarya</taxon>
        <taxon>Ascomycota</taxon>
        <taxon>Pezizomycotina</taxon>
        <taxon>Leotiomycetes</taxon>
        <taxon>Helotiales</taxon>
        <taxon>Hyaloscyphaceae</taxon>
        <taxon>Hyaloscypha</taxon>
        <taxon>Hyaloscypha bicolor</taxon>
    </lineage>
</organism>
<protein>
    <recommendedName>
        <fullName evidence="4">non-reducing end alpha-L-arabinofuranosidase</fullName>
        <ecNumber evidence="4">3.2.1.55</ecNumber>
    </recommendedName>
</protein>
<dbReference type="UniPathway" id="UPA00667"/>
<comment type="pathway">
    <text evidence="2">Glycan metabolism; L-arabinan degradation.</text>
</comment>
<dbReference type="InterPro" id="IPR010720">
    <property type="entry name" value="Alpha-L-AF_C"/>
</dbReference>
<dbReference type="EMBL" id="KZ613803">
    <property type="protein sequence ID" value="PMD60017.1"/>
    <property type="molecule type" value="Genomic_DNA"/>
</dbReference>
<evidence type="ECO:0000313" key="11">
    <source>
        <dbReference type="Proteomes" id="UP000235371"/>
    </source>
</evidence>
<evidence type="ECO:0000313" key="10">
    <source>
        <dbReference type="EMBL" id="PMD60017.1"/>
    </source>
</evidence>
<dbReference type="GeneID" id="36596652"/>
<dbReference type="Proteomes" id="UP000235371">
    <property type="component" value="Unassembled WGS sequence"/>
</dbReference>
<feature type="signal peptide" evidence="8">
    <location>
        <begin position="1"/>
        <end position="17"/>
    </location>
</feature>
<keyword evidence="6 10" id="KW-0378">Hydrolase</keyword>
<dbReference type="GO" id="GO:0031222">
    <property type="term" value="P:arabinan catabolic process"/>
    <property type="evidence" value="ECO:0007669"/>
    <property type="project" value="UniProtKB-UniPathway"/>
</dbReference>
<keyword evidence="11" id="KW-1185">Reference proteome</keyword>
<dbReference type="SUPFAM" id="SSF51445">
    <property type="entry name" value="(Trans)glycosidases"/>
    <property type="match status" value="1"/>
</dbReference>
<dbReference type="GO" id="GO:0046373">
    <property type="term" value="P:L-arabinose metabolic process"/>
    <property type="evidence" value="ECO:0007669"/>
    <property type="project" value="InterPro"/>
</dbReference>
<evidence type="ECO:0000256" key="5">
    <source>
        <dbReference type="ARBA" id="ARBA00022729"/>
    </source>
</evidence>
<feature type="chain" id="PRO_5014430757" description="non-reducing end alpha-L-arabinofuranosidase" evidence="8">
    <location>
        <begin position="18"/>
        <end position="641"/>
    </location>
</feature>
<dbReference type="InterPro" id="IPR055235">
    <property type="entry name" value="ASD1_cat"/>
</dbReference>
<dbReference type="STRING" id="1095630.A0A2J6TAG2"/>
<proteinExistence type="inferred from homology"/>
<evidence type="ECO:0000256" key="1">
    <source>
        <dbReference type="ARBA" id="ARBA00001462"/>
    </source>
</evidence>
<comment type="catalytic activity">
    <reaction evidence="1">
        <text>Hydrolysis of terminal non-reducing alpha-L-arabinofuranoside residues in alpha-L-arabinosides.</text>
        <dbReference type="EC" id="3.2.1.55"/>
    </reaction>
</comment>
<evidence type="ECO:0000256" key="7">
    <source>
        <dbReference type="ARBA" id="ARBA00023180"/>
    </source>
</evidence>
<dbReference type="SMART" id="SM00813">
    <property type="entry name" value="Alpha-L-AF_C"/>
    <property type="match status" value="1"/>
</dbReference>
<dbReference type="AlphaFoldDB" id="A0A2J6TAG2"/>
<name>A0A2J6TAG2_9HELO</name>
<dbReference type="Gene3D" id="3.20.20.80">
    <property type="entry name" value="Glycosidases"/>
    <property type="match status" value="1"/>
</dbReference>
<sequence length="641" mass="69303">MILQIFSLPFLAGIASAINLKVSSTGGNASSPLMYGLMFEDINHSGDGGIYAELINNRAFQGSRAFPSTLEPWVPVGNAVFALQNTSIPLSSALPTSINVAPGPLSSHAKIGLLNPGWWGIDVKPQKYTGSFWALGSYKGDFTVKLQSNLTDDVFASVEIPSSCQPGKWVEHKFELEPNLAASNINNTFVIEFEPGSGAVNFNLISLFPPTYKNRPNGNRPELMEALKALNPSFIRMPGGNNMSNETIGPLTQRPGRPGTWGYGNTDGLGLVEYLNWCTDLEVEPLLAVWAGMYLGSDADHILSAEALAPWVDDTLNELEFILGPVSTPYGALRASLGYPEPWALKYVEIGNEDNLYTNGSSTYAAYRFSMFYDAITAAYPNLKIISSTGDYTAVGGSGETATWTDFHTYSRPDTLVSMFDKFDHASREYKTLIGEYAIVQENLDGQLAGVNWDLPKFPQPVWIGAVSEAIWSIGAERNSDAVVGMSYAPGFQNLNSYNWSPDLISFTADVSQTVLSTSWHVINLFSNSRYTSTVPITSDSPLGPAYWVAGTSGEGKYTFKIAIYNATSSVPFNITFEGVAKGASGRLTVLSAPEGLSANMLDGEGVPTEVVAKREVELVAGSAGEFGFELENWEVAVFTT</sequence>
<comment type="similarity">
    <text evidence="3">Belongs to the glycosyl hydrolase 51 family.</text>
</comment>
<dbReference type="PANTHER" id="PTHR31776:SF0">
    <property type="entry name" value="ALPHA-L-ARABINOFURANOSIDASE 1"/>
    <property type="match status" value="1"/>
</dbReference>
<dbReference type="GO" id="GO:0046556">
    <property type="term" value="F:alpha-L-arabinofuranosidase activity"/>
    <property type="evidence" value="ECO:0007669"/>
    <property type="project" value="UniProtKB-EC"/>
</dbReference>
<dbReference type="RefSeq" id="XP_024736921.1">
    <property type="nucleotide sequence ID" value="XM_024888576.1"/>
</dbReference>
<evidence type="ECO:0000259" key="9">
    <source>
        <dbReference type="SMART" id="SM00813"/>
    </source>
</evidence>
<gene>
    <name evidence="10" type="ORF">K444DRAFT_723002</name>
</gene>
<dbReference type="EC" id="3.2.1.55" evidence="4"/>
<evidence type="ECO:0000256" key="2">
    <source>
        <dbReference type="ARBA" id="ARBA00004834"/>
    </source>
</evidence>
<dbReference type="Pfam" id="PF06964">
    <property type="entry name" value="Alpha-L-AF_C"/>
    <property type="match status" value="1"/>
</dbReference>
<keyword evidence="7" id="KW-0325">Glycoprotein</keyword>
<dbReference type="OrthoDB" id="406864at2759"/>
<dbReference type="InParanoid" id="A0A2J6TAG2"/>
<dbReference type="InterPro" id="IPR017853">
    <property type="entry name" value="GH"/>
</dbReference>
<evidence type="ECO:0000256" key="8">
    <source>
        <dbReference type="SAM" id="SignalP"/>
    </source>
</evidence>
<evidence type="ECO:0000256" key="4">
    <source>
        <dbReference type="ARBA" id="ARBA00012670"/>
    </source>
</evidence>
<evidence type="ECO:0000256" key="6">
    <source>
        <dbReference type="ARBA" id="ARBA00022801"/>
    </source>
</evidence>
<feature type="domain" description="Alpha-L-arabinofuranosidase C-terminal" evidence="9">
    <location>
        <begin position="435"/>
        <end position="635"/>
    </location>
</feature>
<reference evidence="10 11" key="1">
    <citation type="submission" date="2016-04" db="EMBL/GenBank/DDBJ databases">
        <title>A degradative enzymes factory behind the ericoid mycorrhizal symbiosis.</title>
        <authorList>
            <consortium name="DOE Joint Genome Institute"/>
            <person name="Martino E."/>
            <person name="Morin E."/>
            <person name="Grelet G."/>
            <person name="Kuo A."/>
            <person name="Kohler A."/>
            <person name="Daghino S."/>
            <person name="Barry K."/>
            <person name="Choi C."/>
            <person name="Cichocki N."/>
            <person name="Clum A."/>
            <person name="Copeland A."/>
            <person name="Hainaut M."/>
            <person name="Haridas S."/>
            <person name="Labutti K."/>
            <person name="Lindquist E."/>
            <person name="Lipzen A."/>
            <person name="Khouja H.-R."/>
            <person name="Murat C."/>
            <person name="Ohm R."/>
            <person name="Olson A."/>
            <person name="Spatafora J."/>
            <person name="Veneault-Fourrey C."/>
            <person name="Henrissat B."/>
            <person name="Grigoriev I."/>
            <person name="Martin F."/>
            <person name="Perotto S."/>
        </authorList>
    </citation>
    <scope>NUCLEOTIDE SEQUENCE [LARGE SCALE GENOMIC DNA]</scope>
    <source>
        <strain evidence="10 11">E</strain>
    </source>
</reference>
<keyword evidence="5 8" id="KW-0732">Signal</keyword>
<dbReference type="Pfam" id="PF22848">
    <property type="entry name" value="ASD1_dom"/>
    <property type="match status" value="1"/>
</dbReference>
<dbReference type="PANTHER" id="PTHR31776">
    <property type="entry name" value="ALPHA-L-ARABINOFURANOSIDASE 1"/>
    <property type="match status" value="1"/>
</dbReference>
<dbReference type="InterPro" id="IPR051563">
    <property type="entry name" value="Glycosyl_Hydrolase_51"/>
</dbReference>